<evidence type="ECO:0000259" key="7">
    <source>
        <dbReference type="Pfam" id="PF01432"/>
    </source>
</evidence>
<keyword evidence="5 6" id="KW-0482">Metalloprotease</keyword>
<dbReference type="InterPro" id="IPR001567">
    <property type="entry name" value="Pept_M3A_M3B_dom"/>
</dbReference>
<evidence type="ECO:0000313" key="8">
    <source>
        <dbReference type="EMBL" id="HAV93035.1"/>
    </source>
</evidence>
<dbReference type="GO" id="GO:0004181">
    <property type="term" value="F:metallocarboxypeptidase activity"/>
    <property type="evidence" value="ECO:0007669"/>
    <property type="project" value="InterPro"/>
</dbReference>
<evidence type="ECO:0000256" key="6">
    <source>
        <dbReference type="RuleBase" id="RU003435"/>
    </source>
</evidence>
<feature type="non-terminal residue" evidence="8">
    <location>
        <position position="1"/>
    </location>
</feature>
<keyword evidence="3 6" id="KW-0378">Hydrolase</keyword>
<dbReference type="EMBL" id="DMZY01000226">
    <property type="protein sequence ID" value="HAV93035.1"/>
    <property type="molecule type" value="Genomic_DNA"/>
</dbReference>
<accession>A0A350HBW9</accession>
<comment type="caution">
    <text evidence="8">The sequence shown here is derived from an EMBL/GenBank/DDBJ whole genome shotgun (WGS) entry which is preliminary data.</text>
</comment>
<dbReference type="GO" id="GO:0046872">
    <property type="term" value="F:metal ion binding"/>
    <property type="evidence" value="ECO:0007669"/>
    <property type="project" value="UniProtKB-UniRule"/>
</dbReference>
<evidence type="ECO:0000313" key="9">
    <source>
        <dbReference type="Proteomes" id="UP000264062"/>
    </source>
</evidence>
<name>A0A350HBW9_UNCW3</name>
<dbReference type="Proteomes" id="UP000264062">
    <property type="component" value="Unassembled WGS sequence"/>
</dbReference>
<evidence type="ECO:0000256" key="2">
    <source>
        <dbReference type="ARBA" id="ARBA00022723"/>
    </source>
</evidence>
<organism evidence="8 9">
    <name type="scientific">candidate division WOR-3 bacterium</name>
    <dbReference type="NCBI Taxonomy" id="2052148"/>
    <lineage>
        <taxon>Bacteria</taxon>
        <taxon>Bacteria division WOR-3</taxon>
    </lineage>
</organism>
<evidence type="ECO:0000256" key="1">
    <source>
        <dbReference type="ARBA" id="ARBA00022670"/>
    </source>
</evidence>
<dbReference type="InterPro" id="IPR001333">
    <property type="entry name" value="Peptidase_M32_Taq"/>
</dbReference>
<keyword evidence="4 6" id="KW-0862">Zinc</keyword>
<dbReference type="AlphaFoldDB" id="A0A350HBW9"/>
<dbReference type="GO" id="GO:0006508">
    <property type="term" value="P:proteolysis"/>
    <property type="evidence" value="ECO:0007669"/>
    <property type="project" value="UniProtKB-KW"/>
</dbReference>
<comment type="cofactor">
    <cofactor evidence="6">
        <name>Zn(2+)</name>
        <dbReference type="ChEBI" id="CHEBI:29105"/>
    </cofactor>
    <text evidence="6">Binds 1 zinc ion.</text>
</comment>
<evidence type="ECO:0000256" key="5">
    <source>
        <dbReference type="ARBA" id="ARBA00023049"/>
    </source>
</evidence>
<keyword evidence="1 6" id="KW-0645">Protease</keyword>
<sequence>DKDKREKIYHAEIDSYKTVEIPSSACLNAIKGEVITLSKRRGFTSPLEMTLEDNRMDIETLNSLLDSMRSSLPMFRKYYKRKAQIIRGKDKIPYYDIAAPVGEVDISFTYEEAADYIVKAELAFSEEISNFMKSAFDNCWLDVEPRKGKRGGAFCSTIHAIGESRILANFNGSFDNMITLAHELGHAYHGRVLKDESILNSDYTMPLAETASIFSETVVMDYSLKNLSGDNLFTILENDISGAATVIVDIYSRYLFETYLFEERNNSILSPERLNELMVKAQIEAYGDCLDENYFHPYMWINKPHYYYPNSNFYNFPYAFGLLFAKGLYSLYKNNPSGFLEKYKSILRLTGRETVYNVGLSAEIDLHNRKFFDDSISMISDSIERFLTMK</sequence>
<reference evidence="8 9" key="1">
    <citation type="journal article" date="2018" name="Nat. Biotechnol.">
        <title>A standardized bacterial taxonomy based on genome phylogeny substantially revises the tree of life.</title>
        <authorList>
            <person name="Parks D.H."/>
            <person name="Chuvochina M."/>
            <person name="Waite D.W."/>
            <person name="Rinke C."/>
            <person name="Skarshewski A."/>
            <person name="Chaumeil P.A."/>
            <person name="Hugenholtz P."/>
        </authorList>
    </citation>
    <scope>NUCLEOTIDE SEQUENCE [LARGE SCALE GENOMIC DNA]</scope>
    <source>
        <strain evidence="8">UBA9956</strain>
    </source>
</reference>
<comment type="similarity">
    <text evidence="6">Belongs to the peptidase M3 family.</text>
</comment>
<proteinExistence type="inferred from homology"/>
<dbReference type="Gene3D" id="1.10.1370.20">
    <property type="entry name" value="Oligoendopeptidase f, C-terminal domain"/>
    <property type="match status" value="1"/>
</dbReference>
<evidence type="ECO:0000256" key="3">
    <source>
        <dbReference type="ARBA" id="ARBA00022801"/>
    </source>
</evidence>
<dbReference type="Pfam" id="PF01432">
    <property type="entry name" value="Peptidase_M3"/>
    <property type="match status" value="1"/>
</dbReference>
<feature type="domain" description="Peptidase M3A/M3B catalytic" evidence="7">
    <location>
        <begin position="2"/>
        <end position="365"/>
    </location>
</feature>
<protein>
    <submittedName>
        <fullName evidence="8">Oligoendopeptidase F</fullName>
    </submittedName>
</protein>
<evidence type="ECO:0000256" key="4">
    <source>
        <dbReference type="ARBA" id="ARBA00022833"/>
    </source>
</evidence>
<gene>
    <name evidence="8" type="ORF">DCW38_07655</name>
</gene>
<dbReference type="PANTHER" id="PTHR34217">
    <property type="entry name" value="METAL-DEPENDENT CARBOXYPEPTIDASE"/>
    <property type="match status" value="1"/>
</dbReference>
<dbReference type="SUPFAM" id="SSF55486">
    <property type="entry name" value="Metalloproteases ('zincins'), catalytic domain"/>
    <property type="match status" value="1"/>
</dbReference>
<dbReference type="InterPro" id="IPR042088">
    <property type="entry name" value="OligoPept_F_C"/>
</dbReference>
<dbReference type="GO" id="GO:0004222">
    <property type="term" value="F:metalloendopeptidase activity"/>
    <property type="evidence" value="ECO:0007669"/>
    <property type="project" value="InterPro"/>
</dbReference>
<dbReference type="PANTHER" id="PTHR34217:SF1">
    <property type="entry name" value="CARBOXYPEPTIDASE 1"/>
    <property type="match status" value="1"/>
</dbReference>
<keyword evidence="2 6" id="KW-0479">Metal-binding</keyword>